<dbReference type="PANTHER" id="PTHR44227:SF3">
    <property type="entry name" value="PROTEIN O-MANNOSYL-TRANSFERASE TMTC4"/>
    <property type="match status" value="1"/>
</dbReference>
<dbReference type="PROSITE" id="PS50005">
    <property type="entry name" value="TPR"/>
    <property type="match status" value="2"/>
</dbReference>
<dbReference type="InterPro" id="IPR011990">
    <property type="entry name" value="TPR-like_helical_dom_sf"/>
</dbReference>
<keyword evidence="1" id="KW-0677">Repeat</keyword>
<keyword evidence="2 3" id="KW-0802">TPR repeat</keyword>
<dbReference type="AlphaFoldDB" id="A0AAU7DDP6"/>
<evidence type="ECO:0000313" key="4">
    <source>
        <dbReference type="EMBL" id="XBH15809.1"/>
    </source>
</evidence>
<dbReference type="InterPro" id="IPR052346">
    <property type="entry name" value="O-mannosyl-transferase_TMTC"/>
</dbReference>
<dbReference type="SUPFAM" id="SSF48452">
    <property type="entry name" value="TPR-like"/>
    <property type="match status" value="1"/>
</dbReference>
<accession>A0AAU7DDP6</accession>
<evidence type="ECO:0000256" key="2">
    <source>
        <dbReference type="ARBA" id="ARBA00022803"/>
    </source>
</evidence>
<dbReference type="PANTHER" id="PTHR44227">
    <property type="match status" value="1"/>
</dbReference>
<dbReference type="InterPro" id="IPR019734">
    <property type="entry name" value="TPR_rpt"/>
</dbReference>
<dbReference type="EMBL" id="CP121196">
    <property type="protein sequence ID" value="XBH15809.1"/>
    <property type="molecule type" value="Genomic_DNA"/>
</dbReference>
<feature type="repeat" description="TPR" evidence="3">
    <location>
        <begin position="100"/>
        <end position="133"/>
    </location>
</feature>
<dbReference type="Gene3D" id="1.25.40.10">
    <property type="entry name" value="Tetratricopeptide repeat domain"/>
    <property type="match status" value="1"/>
</dbReference>
<feature type="repeat" description="TPR" evidence="3">
    <location>
        <begin position="134"/>
        <end position="167"/>
    </location>
</feature>
<dbReference type="Pfam" id="PF14559">
    <property type="entry name" value="TPR_19"/>
    <property type="match status" value="1"/>
</dbReference>
<name>A0AAU7DDP6_9BACT</name>
<dbReference type="SMART" id="SM00028">
    <property type="entry name" value="TPR"/>
    <property type="match status" value="2"/>
</dbReference>
<organism evidence="4">
    <name type="scientific">Telmatobacter sp. DSM 110680</name>
    <dbReference type="NCBI Taxonomy" id="3036704"/>
    <lineage>
        <taxon>Bacteria</taxon>
        <taxon>Pseudomonadati</taxon>
        <taxon>Acidobacteriota</taxon>
        <taxon>Terriglobia</taxon>
        <taxon>Terriglobales</taxon>
        <taxon>Acidobacteriaceae</taxon>
        <taxon>Telmatobacter</taxon>
    </lineage>
</organism>
<sequence>MIFPLWFVEYSVIAQPQNFALIQTGSQSHVGRYTYIPMIGLSLAVVWEIAERLQPWPGFRVALAATVTAACMTFTWLQVQYWRDYISLYQHVVAVVPENYLAYFNLASALVAQGKTDEAIAQLREAVRVRPYYVPARAELGQLLAREGHADKALSELQTAAKLRPDDSVAHFRSDLFCARWDPPAMPQPNSPGRFACSLKMERRITTSESLLLRKTECGRRHASLTDRTLTAGRCEARFNGESPWRGWASWTIPSFSFQKRYGSSRISPTLTELSNRR</sequence>
<dbReference type="RefSeq" id="WP_348261041.1">
    <property type="nucleotide sequence ID" value="NZ_CP121196.1"/>
</dbReference>
<evidence type="ECO:0000256" key="3">
    <source>
        <dbReference type="PROSITE-ProRule" id="PRU00339"/>
    </source>
</evidence>
<evidence type="ECO:0000256" key="1">
    <source>
        <dbReference type="ARBA" id="ARBA00022737"/>
    </source>
</evidence>
<gene>
    <name evidence="4" type="ORF">P8935_14655</name>
</gene>
<protein>
    <submittedName>
        <fullName evidence="4">Tetratricopeptide repeat protein</fullName>
    </submittedName>
</protein>
<proteinExistence type="predicted"/>
<reference evidence="4" key="1">
    <citation type="submission" date="2023-03" db="EMBL/GenBank/DDBJ databases">
        <title>Edaphobacter sp.</title>
        <authorList>
            <person name="Huber K.J."/>
            <person name="Papendorf J."/>
            <person name="Pilke C."/>
            <person name="Bunk B."/>
            <person name="Sproeer C."/>
            <person name="Pester M."/>
        </authorList>
    </citation>
    <scope>NUCLEOTIDE SEQUENCE</scope>
    <source>
        <strain evidence="4">DSM 110680</strain>
    </source>
</reference>